<name>A0ABX7K907_9PSED</name>
<keyword evidence="1" id="KW-0614">Plasmid</keyword>
<sequence>MNSPSEAPKHPAVAEIDRMYAVLVERAEDLREAFFKTALDLHAGKPGHIPIGINVKQSSPNAYSFNWVKIELIKGDGKNGSQKITTLDKGRGSNYPLNGFNFVKGSLNPIVRGYELQLREIRVAGSMLQKIRRSLIAAATRVASVEQRVVILAEDRR</sequence>
<geneLocation type="plasmid" evidence="1 2">
    <name>pSDM007</name>
</geneLocation>
<dbReference type="Proteomes" id="UP000663249">
    <property type="component" value="Plasmid pSDM007"/>
</dbReference>
<proteinExistence type="predicted"/>
<dbReference type="Pfam" id="PF19456">
    <property type="entry name" value="MobI"/>
    <property type="match status" value="1"/>
</dbReference>
<reference evidence="1 2" key="1">
    <citation type="submission" date="2021-02" db="EMBL/GenBank/DDBJ databases">
        <title>Genomic and phenotypic characterization of Pseudomonas hygromyciniae, a novel bacterial species discovered from a commercially purchased antibiotic vial.</title>
        <authorList>
            <person name="Turner T.L."/>
            <person name="Mitra S.D."/>
            <person name="Kochan T.J."/>
            <person name="Pincus N.B."/>
            <person name="Lebrun-Corbin M."/>
            <person name="Cheung B."/>
            <person name="Gatesy S.W."/>
            <person name="Afzal T."/>
            <person name="Ozer E.A."/>
            <person name="Hauser A.R."/>
        </authorList>
    </citation>
    <scope>NUCLEOTIDE SEQUENCE [LARGE SCALE GENOMIC DNA]</scope>
    <source>
        <strain evidence="1 2">SDM007</strain>
        <plasmid evidence="1 2">pSDM007</plasmid>
    </source>
</reference>
<protein>
    <submittedName>
        <fullName evidence="1">Uncharacterized protein</fullName>
    </submittedName>
</protein>
<evidence type="ECO:0000313" key="1">
    <source>
        <dbReference type="EMBL" id="QSB42441.1"/>
    </source>
</evidence>
<keyword evidence="2" id="KW-1185">Reference proteome</keyword>
<gene>
    <name evidence="1" type="ORF">JTY93_28155</name>
</gene>
<dbReference type="EMBL" id="CP070507">
    <property type="protein sequence ID" value="QSB42441.1"/>
    <property type="molecule type" value="Genomic_DNA"/>
</dbReference>
<accession>A0ABX7K907</accession>
<dbReference type="InterPro" id="IPR045809">
    <property type="entry name" value="MobI"/>
</dbReference>
<dbReference type="RefSeq" id="WP_170058669.1">
    <property type="nucleotide sequence ID" value="NZ_CP070507.1"/>
</dbReference>
<organism evidence="1 2">
    <name type="scientific">Pseudomonas hygromyciniae</name>
    <dbReference type="NCBI Taxonomy" id="2812000"/>
    <lineage>
        <taxon>Bacteria</taxon>
        <taxon>Pseudomonadati</taxon>
        <taxon>Pseudomonadota</taxon>
        <taxon>Gammaproteobacteria</taxon>
        <taxon>Pseudomonadales</taxon>
        <taxon>Pseudomonadaceae</taxon>
        <taxon>Pseudomonas</taxon>
    </lineage>
</organism>
<evidence type="ECO:0000313" key="2">
    <source>
        <dbReference type="Proteomes" id="UP000663249"/>
    </source>
</evidence>